<feature type="compositionally biased region" description="Basic residues" evidence="5">
    <location>
        <begin position="550"/>
        <end position="563"/>
    </location>
</feature>
<reference evidence="7" key="2">
    <citation type="submission" date="2021-03" db="EMBL/GenBank/DDBJ databases">
        <authorList>
            <person name="Artuso I."/>
            <person name="Turrini P."/>
            <person name="Pirolo M."/>
            <person name="Lugli G.A."/>
            <person name="Ventura M."/>
            <person name="Visca P."/>
        </authorList>
    </citation>
    <scope>NUCLEOTIDE SEQUENCE</scope>
    <source>
        <strain evidence="7">LMG 26462</strain>
    </source>
</reference>
<evidence type="ECO:0000313" key="7">
    <source>
        <dbReference type="EMBL" id="MBT1155698.1"/>
    </source>
</evidence>
<dbReference type="InterPro" id="IPR010998">
    <property type="entry name" value="Integrase_recombinase_N"/>
</dbReference>
<dbReference type="Proteomes" id="UP001138921">
    <property type="component" value="Unassembled WGS sequence"/>
</dbReference>
<keyword evidence="2 4" id="KW-0238">DNA-binding</keyword>
<protein>
    <submittedName>
        <fullName evidence="7">Site-specific integrase</fullName>
    </submittedName>
</protein>
<feature type="domain" description="Core-binding (CB)" evidence="6">
    <location>
        <begin position="208"/>
        <end position="297"/>
    </location>
</feature>
<evidence type="ECO:0000256" key="3">
    <source>
        <dbReference type="ARBA" id="ARBA00023172"/>
    </source>
</evidence>
<reference evidence="7" key="1">
    <citation type="journal article" date="2021" name="Microorganisms">
        <title>Phylogenomic Reconstruction and Metabolic Potential of the Genus Aminobacter.</title>
        <authorList>
            <person name="Artuso I."/>
            <person name="Turrini P."/>
            <person name="Pirolo M."/>
            <person name="Lugli G.A."/>
            <person name="Ventura M."/>
            <person name="Visca P."/>
        </authorList>
    </citation>
    <scope>NUCLEOTIDE SEQUENCE</scope>
    <source>
        <strain evidence="7">LMG 26462</strain>
    </source>
</reference>
<proteinExistence type="predicted"/>
<keyword evidence="1" id="KW-0229">DNA integration</keyword>
<dbReference type="GO" id="GO:0006310">
    <property type="term" value="P:DNA recombination"/>
    <property type="evidence" value="ECO:0007669"/>
    <property type="project" value="UniProtKB-KW"/>
</dbReference>
<sequence length="563" mass="63142">MSLRMPGPWKHPDTGIYYLRQRRPKEFASTQIEEPVAIPVAETIRFVKVGAMVKVSLATKNREEAKARYREADAALQEFWQRYRASPQPLTQKQIQALAGLLYYQLVGMMDSEPGEEGIWTAALRLNQGKMERGELDGWFGPSVDELFAREGVRTDPLSRTRVVHAAFGAIQRAAEVNQRKAQGDYTPDEGAKRFPVWESSGEVAARTTASASAGKFDLFVLLDHKFDTQSLDETTRKAYRGRLKKFVELIGHSDARRVTKDDVRRWRDKLIAEGRPPKTINDNYQAALSSVLSHAVDEFSLADNVAKGVRDKRSGPEPRGPKGYDADQAKTILAATFKGTAKAISAPHRRAIFWVPWMLAYTGLRVTEVTQLRGVDVRAEGDTPFLFITPAAGSTKSKKAWTMAVHPHLVELGLIDMFKAIGDGPAFYVPYPAEADLSANAASMRARAQEAGNRVAEWITDELGIPAPLDRPNRAWRHLFTSLSRVHGLDTQARNYMMGSNPKDAREGYGEWPAATLLREIKKLPRFEVEEGIYRPSTERVEPQPIRGRSAKRKVPKRHRGR</sequence>
<dbReference type="Gene3D" id="1.10.443.10">
    <property type="entry name" value="Intergrase catalytic core"/>
    <property type="match status" value="1"/>
</dbReference>
<name>A0A9X1A9M9_9HYPH</name>
<dbReference type="InterPro" id="IPR013762">
    <property type="entry name" value="Integrase-like_cat_sf"/>
</dbReference>
<organism evidence="7 8">
    <name type="scientific">Aminobacter anthyllidis</name>
    <dbReference type="NCBI Taxonomy" id="1035067"/>
    <lineage>
        <taxon>Bacteria</taxon>
        <taxon>Pseudomonadati</taxon>
        <taxon>Pseudomonadota</taxon>
        <taxon>Alphaproteobacteria</taxon>
        <taxon>Hyphomicrobiales</taxon>
        <taxon>Phyllobacteriaceae</taxon>
        <taxon>Aminobacter</taxon>
    </lineage>
</organism>
<dbReference type="SUPFAM" id="SSF56349">
    <property type="entry name" value="DNA breaking-rejoining enzymes"/>
    <property type="match status" value="1"/>
</dbReference>
<dbReference type="GO" id="GO:0003677">
    <property type="term" value="F:DNA binding"/>
    <property type="evidence" value="ECO:0007669"/>
    <property type="project" value="UniProtKB-UniRule"/>
</dbReference>
<evidence type="ECO:0000313" key="8">
    <source>
        <dbReference type="Proteomes" id="UP001138921"/>
    </source>
</evidence>
<dbReference type="RefSeq" id="WP_214387974.1">
    <property type="nucleotide sequence ID" value="NZ_JAFLWW010000002.1"/>
</dbReference>
<evidence type="ECO:0000259" key="6">
    <source>
        <dbReference type="PROSITE" id="PS51900"/>
    </source>
</evidence>
<gene>
    <name evidence="7" type="ORF">J1C56_08840</name>
</gene>
<dbReference type="InterPro" id="IPR011010">
    <property type="entry name" value="DNA_brk_join_enz"/>
</dbReference>
<keyword evidence="3" id="KW-0233">DNA recombination</keyword>
<dbReference type="PROSITE" id="PS51900">
    <property type="entry name" value="CB"/>
    <property type="match status" value="1"/>
</dbReference>
<dbReference type="GO" id="GO:0015074">
    <property type="term" value="P:DNA integration"/>
    <property type="evidence" value="ECO:0007669"/>
    <property type="project" value="UniProtKB-KW"/>
</dbReference>
<dbReference type="AlphaFoldDB" id="A0A9X1A9M9"/>
<dbReference type="InterPro" id="IPR044068">
    <property type="entry name" value="CB"/>
</dbReference>
<dbReference type="EMBL" id="JAFLWW010000002">
    <property type="protein sequence ID" value="MBT1155698.1"/>
    <property type="molecule type" value="Genomic_DNA"/>
</dbReference>
<evidence type="ECO:0000256" key="5">
    <source>
        <dbReference type="SAM" id="MobiDB-lite"/>
    </source>
</evidence>
<accession>A0A9X1A9M9</accession>
<feature type="compositionally biased region" description="Basic and acidic residues" evidence="5">
    <location>
        <begin position="533"/>
        <end position="543"/>
    </location>
</feature>
<evidence type="ECO:0000256" key="4">
    <source>
        <dbReference type="PROSITE-ProRule" id="PRU01248"/>
    </source>
</evidence>
<evidence type="ECO:0000256" key="2">
    <source>
        <dbReference type="ARBA" id="ARBA00023125"/>
    </source>
</evidence>
<comment type="caution">
    <text evidence="7">The sequence shown here is derived from an EMBL/GenBank/DDBJ whole genome shotgun (WGS) entry which is preliminary data.</text>
</comment>
<evidence type="ECO:0000256" key="1">
    <source>
        <dbReference type="ARBA" id="ARBA00022908"/>
    </source>
</evidence>
<feature type="region of interest" description="Disordered" evidence="5">
    <location>
        <begin position="533"/>
        <end position="563"/>
    </location>
</feature>
<keyword evidence="8" id="KW-1185">Reference proteome</keyword>
<dbReference type="Gene3D" id="1.10.150.130">
    <property type="match status" value="1"/>
</dbReference>